<name>A0AAW2QK36_9LAMI</name>
<feature type="compositionally biased region" description="Polar residues" evidence="4">
    <location>
        <begin position="118"/>
        <end position="137"/>
    </location>
</feature>
<evidence type="ECO:0000313" key="7">
    <source>
        <dbReference type="EMBL" id="KAL0368173.1"/>
    </source>
</evidence>
<evidence type="ECO:0000256" key="4">
    <source>
        <dbReference type="SAM" id="MobiDB-lite"/>
    </source>
</evidence>
<keyword evidence="5" id="KW-0812">Transmembrane</keyword>
<dbReference type="CDD" id="cd15800">
    <property type="entry name" value="PMEI-like_2"/>
    <property type="match status" value="1"/>
</dbReference>
<dbReference type="SUPFAM" id="SSF101148">
    <property type="entry name" value="Plant invertase/pectin methylesterase inhibitor"/>
    <property type="match status" value="1"/>
</dbReference>
<gene>
    <name evidence="7" type="ORF">Scaly_1036200</name>
</gene>
<evidence type="ECO:0000256" key="5">
    <source>
        <dbReference type="SAM" id="Phobius"/>
    </source>
</evidence>
<keyword evidence="2" id="KW-1015">Disulfide bond</keyword>
<accession>A0AAW2QK36</accession>
<dbReference type="InterPro" id="IPR035513">
    <property type="entry name" value="Invertase/methylesterase_inhib"/>
</dbReference>
<feature type="region of interest" description="Disordered" evidence="4">
    <location>
        <begin position="89"/>
        <end position="163"/>
    </location>
</feature>
<evidence type="ECO:0000256" key="1">
    <source>
        <dbReference type="ARBA" id="ARBA00022729"/>
    </source>
</evidence>
<reference evidence="7" key="1">
    <citation type="submission" date="2020-06" db="EMBL/GenBank/DDBJ databases">
        <authorList>
            <person name="Li T."/>
            <person name="Hu X."/>
            <person name="Zhang T."/>
            <person name="Song X."/>
            <person name="Zhang H."/>
            <person name="Dai N."/>
            <person name="Sheng W."/>
            <person name="Hou X."/>
            <person name="Wei L."/>
        </authorList>
    </citation>
    <scope>NUCLEOTIDE SEQUENCE</scope>
    <source>
        <strain evidence="7">KEN8</strain>
        <tissue evidence="7">Leaf</tissue>
    </source>
</reference>
<evidence type="ECO:0000256" key="2">
    <source>
        <dbReference type="ARBA" id="ARBA00023157"/>
    </source>
</evidence>
<dbReference type="InterPro" id="IPR006501">
    <property type="entry name" value="Pectinesterase_inhib_dom"/>
</dbReference>
<protein>
    <recommendedName>
        <fullName evidence="6">Pectinesterase inhibitor domain-containing protein</fullName>
    </recommendedName>
</protein>
<dbReference type="GO" id="GO:0004857">
    <property type="term" value="F:enzyme inhibitor activity"/>
    <property type="evidence" value="ECO:0007669"/>
    <property type="project" value="InterPro"/>
</dbReference>
<feature type="domain" description="Pectinesterase inhibitor" evidence="6">
    <location>
        <begin position="189"/>
        <end position="333"/>
    </location>
</feature>
<sequence length="359" mass="38973">MWCIGCCGHPVFTHNCMSERWLRNPLLPYFYIQSWLPPNPSKTSSLFLHRIFASSHFISISLIRNGTPQLSQPALYPSLSCHLHSRRTALPDAAPSNPESPQPSPSSEQAFSYAQFFPASSSDPATSNGGESAPQQKEPSDVGLSSKLHSTGAAEQKEASDPQLLTQQLSAVASPQTLDLGLPANLPANPNPEVKKICDSTDYPALCLTTVIPLLHGKISVESVLEVSVKASDEYAKNALSLAKKEIAKPGVSPRLLPTLKDCKDGYDTAVENFEKTINAFASHDVGTMRSMLSAVITFVGDCEDGFAEMQESSPLSTYAKQLTSMTSNCLAISSHELIIIIIIIISSCSYWFSDHIWN</sequence>
<keyword evidence="5" id="KW-0472">Membrane</keyword>
<evidence type="ECO:0000256" key="3">
    <source>
        <dbReference type="ARBA" id="ARBA00038471"/>
    </source>
</evidence>
<dbReference type="InterPro" id="IPR052421">
    <property type="entry name" value="PCW_Enzyme_Inhibitor"/>
</dbReference>
<comment type="caution">
    <text evidence="7">The sequence shown here is derived from an EMBL/GenBank/DDBJ whole genome shotgun (WGS) entry which is preliminary data.</text>
</comment>
<dbReference type="Pfam" id="PF04043">
    <property type="entry name" value="PMEI"/>
    <property type="match status" value="1"/>
</dbReference>
<evidence type="ECO:0000259" key="6">
    <source>
        <dbReference type="SMART" id="SM00856"/>
    </source>
</evidence>
<dbReference type="Gene3D" id="1.20.140.40">
    <property type="entry name" value="Invertase/pectin methylesterase inhibitor family protein"/>
    <property type="match status" value="1"/>
</dbReference>
<dbReference type="FunFam" id="1.20.140.40:FF:000003">
    <property type="entry name" value="Invertase/pectin methylesterase inhibitor family protein"/>
    <property type="match status" value="1"/>
</dbReference>
<dbReference type="PANTHER" id="PTHR36710">
    <property type="entry name" value="PECTINESTERASE INHIBITOR-LIKE"/>
    <property type="match status" value="1"/>
</dbReference>
<dbReference type="EMBL" id="JACGWM010000006">
    <property type="protein sequence ID" value="KAL0368173.1"/>
    <property type="molecule type" value="Genomic_DNA"/>
</dbReference>
<comment type="similarity">
    <text evidence="3">Belongs to the PMEI family.</text>
</comment>
<feature type="transmembrane region" description="Helical" evidence="5">
    <location>
        <begin position="331"/>
        <end position="353"/>
    </location>
</feature>
<keyword evidence="5" id="KW-1133">Transmembrane helix</keyword>
<organism evidence="7">
    <name type="scientific">Sesamum calycinum</name>
    <dbReference type="NCBI Taxonomy" id="2727403"/>
    <lineage>
        <taxon>Eukaryota</taxon>
        <taxon>Viridiplantae</taxon>
        <taxon>Streptophyta</taxon>
        <taxon>Embryophyta</taxon>
        <taxon>Tracheophyta</taxon>
        <taxon>Spermatophyta</taxon>
        <taxon>Magnoliopsida</taxon>
        <taxon>eudicotyledons</taxon>
        <taxon>Gunneridae</taxon>
        <taxon>Pentapetalae</taxon>
        <taxon>asterids</taxon>
        <taxon>lamiids</taxon>
        <taxon>Lamiales</taxon>
        <taxon>Pedaliaceae</taxon>
        <taxon>Sesamum</taxon>
    </lineage>
</organism>
<dbReference type="SMART" id="SM00856">
    <property type="entry name" value="PMEI"/>
    <property type="match status" value="1"/>
</dbReference>
<dbReference type="AlphaFoldDB" id="A0AAW2QK36"/>
<dbReference type="PANTHER" id="PTHR36710:SF18">
    <property type="entry name" value="PECTINESTERASE INHIBITOR 5-RELATED"/>
    <property type="match status" value="1"/>
</dbReference>
<dbReference type="NCBIfam" id="TIGR01614">
    <property type="entry name" value="PME_inhib"/>
    <property type="match status" value="1"/>
</dbReference>
<proteinExistence type="inferred from homology"/>
<keyword evidence="1" id="KW-0732">Signal</keyword>
<reference evidence="7" key="2">
    <citation type="journal article" date="2024" name="Plant">
        <title>Genomic evolution and insights into agronomic trait innovations of Sesamum species.</title>
        <authorList>
            <person name="Miao H."/>
            <person name="Wang L."/>
            <person name="Qu L."/>
            <person name="Liu H."/>
            <person name="Sun Y."/>
            <person name="Le M."/>
            <person name="Wang Q."/>
            <person name="Wei S."/>
            <person name="Zheng Y."/>
            <person name="Lin W."/>
            <person name="Duan Y."/>
            <person name="Cao H."/>
            <person name="Xiong S."/>
            <person name="Wang X."/>
            <person name="Wei L."/>
            <person name="Li C."/>
            <person name="Ma Q."/>
            <person name="Ju M."/>
            <person name="Zhao R."/>
            <person name="Li G."/>
            <person name="Mu C."/>
            <person name="Tian Q."/>
            <person name="Mei H."/>
            <person name="Zhang T."/>
            <person name="Gao T."/>
            <person name="Zhang H."/>
        </authorList>
    </citation>
    <scope>NUCLEOTIDE SEQUENCE</scope>
    <source>
        <strain evidence="7">KEN8</strain>
    </source>
</reference>